<accession>A0AA94HLB2</accession>
<dbReference type="Proteomes" id="UP000198506">
    <property type="component" value="Unassembled WGS sequence"/>
</dbReference>
<protein>
    <recommendedName>
        <fullName evidence="1">DUF222 domain-containing protein</fullName>
    </recommendedName>
</protein>
<reference evidence="2 3" key="1">
    <citation type="submission" date="2016-10" db="EMBL/GenBank/DDBJ databases">
        <authorList>
            <person name="Varghese N."/>
            <person name="Submissions S."/>
        </authorList>
    </citation>
    <scope>NUCLEOTIDE SEQUENCE [LARGE SCALE GENOMIC DNA]</scope>
    <source>
        <strain evidence="2 3">IAM 15147</strain>
    </source>
</reference>
<sequence>MVTEQEMGAAVEAARAVLGGIDALAMAPVAEVGELLEGTAALSRIVDALQVRLAGLLEERSTGPADQQLCRALGRRSAKEAIAQSFGIRGRQAQRLLSLAAMTSPGVSLTGGDIAVKYPRVAAALDDGALSLAQARVIVGTLEPAAPRADLERLAWAEGLLVDAATDADFPLVPERLADQARLYVAAIDPDGVLPADERQRTERSFRIWRAAHGGWSCRGDFTAEDGSLLKSVLDATSGPRVKVAFRTDGHDGCSDGCGEDCEAGRQVDANGQPSADGVGIVDDRTLAQKHADVLIGIARGYAASGDAPVAGGEAPTLVFTGTIEAYDAYLHDRPTPDRTLTIEHTGALVPIETVGRLACD</sequence>
<comment type="caution">
    <text evidence="2">The sequence shown here is derived from an EMBL/GenBank/DDBJ whole genome shotgun (WGS) entry which is preliminary data.</text>
</comment>
<evidence type="ECO:0000313" key="2">
    <source>
        <dbReference type="EMBL" id="SFS06456.1"/>
    </source>
</evidence>
<feature type="non-terminal residue" evidence="2">
    <location>
        <position position="361"/>
    </location>
</feature>
<proteinExistence type="predicted"/>
<evidence type="ECO:0000259" key="1">
    <source>
        <dbReference type="Pfam" id="PF02720"/>
    </source>
</evidence>
<gene>
    <name evidence="2" type="ORF">SAMN04487783_0831</name>
</gene>
<evidence type="ECO:0000313" key="3">
    <source>
        <dbReference type="Proteomes" id="UP000198506"/>
    </source>
</evidence>
<feature type="domain" description="DUF222" evidence="1">
    <location>
        <begin position="40"/>
        <end position="361"/>
    </location>
</feature>
<name>A0AA94HLB2_9MICO</name>
<dbReference type="EMBL" id="FOZN01000002">
    <property type="protein sequence ID" value="SFS06456.1"/>
    <property type="molecule type" value="Genomic_DNA"/>
</dbReference>
<keyword evidence="3" id="KW-1185">Reference proteome</keyword>
<dbReference type="AlphaFoldDB" id="A0AA94HLB2"/>
<organism evidence="2 3">
    <name type="scientific">Agrococcus baldri</name>
    <dbReference type="NCBI Taxonomy" id="153730"/>
    <lineage>
        <taxon>Bacteria</taxon>
        <taxon>Bacillati</taxon>
        <taxon>Actinomycetota</taxon>
        <taxon>Actinomycetes</taxon>
        <taxon>Micrococcales</taxon>
        <taxon>Microbacteriaceae</taxon>
        <taxon>Agrococcus</taxon>
    </lineage>
</organism>
<dbReference type="InterPro" id="IPR003870">
    <property type="entry name" value="DUF222"/>
</dbReference>
<dbReference type="Pfam" id="PF02720">
    <property type="entry name" value="DUF222"/>
    <property type="match status" value="1"/>
</dbReference>